<keyword evidence="3" id="KW-0597">Phosphoprotein</keyword>
<comment type="caution">
    <text evidence="6">The sequence shown here is derived from an EMBL/GenBank/DDBJ whole genome shotgun (WGS) entry which is preliminary data.</text>
</comment>
<evidence type="ECO:0000256" key="4">
    <source>
        <dbReference type="SAM" id="MobiDB-lite"/>
    </source>
</evidence>
<dbReference type="GO" id="GO:0031177">
    <property type="term" value="F:phosphopantetheine binding"/>
    <property type="evidence" value="ECO:0007669"/>
    <property type="project" value="InterPro"/>
</dbReference>
<dbReference type="InterPro" id="IPR020845">
    <property type="entry name" value="AMP-binding_CS"/>
</dbReference>
<evidence type="ECO:0000256" key="1">
    <source>
        <dbReference type="ARBA" id="ARBA00001957"/>
    </source>
</evidence>
<accession>A0A917LFK5</accession>
<dbReference type="InterPro" id="IPR042099">
    <property type="entry name" value="ANL_N_sf"/>
</dbReference>
<dbReference type="EMBL" id="BMCU01000004">
    <property type="protein sequence ID" value="GGG18073.1"/>
    <property type="molecule type" value="Genomic_DNA"/>
</dbReference>
<dbReference type="InterPro" id="IPR009081">
    <property type="entry name" value="PP-bd_ACP"/>
</dbReference>
<dbReference type="Gene3D" id="3.30.559.10">
    <property type="entry name" value="Chloramphenicol acetyltransferase-like domain"/>
    <property type="match status" value="3"/>
</dbReference>
<dbReference type="NCBIfam" id="NF003417">
    <property type="entry name" value="PRK04813.1"/>
    <property type="match status" value="3"/>
</dbReference>
<dbReference type="Pfam" id="PF00550">
    <property type="entry name" value="PP-binding"/>
    <property type="match status" value="3"/>
</dbReference>
<keyword evidence="7" id="KW-1185">Reference proteome</keyword>
<reference evidence="6" key="2">
    <citation type="submission" date="2020-09" db="EMBL/GenBank/DDBJ databases">
        <authorList>
            <person name="Sun Q."/>
            <person name="Sedlacek I."/>
        </authorList>
    </citation>
    <scope>NUCLEOTIDE SEQUENCE</scope>
    <source>
        <strain evidence="6">CCM 7905</strain>
    </source>
</reference>
<dbReference type="GO" id="GO:0003824">
    <property type="term" value="F:catalytic activity"/>
    <property type="evidence" value="ECO:0007669"/>
    <property type="project" value="InterPro"/>
</dbReference>
<dbReference type="Gene3D" id="3.30.559.30">
    <property type="entry name" value="Nonribosomal peptide synthetase, condensation domain"/>
    <property type="match status" value="3"/>
</dbReference>
<dbReference type="InterPro" id="IPR020806">
    <property type="entry name" value="PKS_PP-bd"/>
</dbReference>
<evidence type="ECO:0000313" key="6">
    <source>
        <dbReference type="EMBL" id="GGG18073.1"/>
    </source>
</evidence>
<dbReference type="SUPFAM" id="SSF52777">
    <property type="entry name" value="CoA-dependent acyltransferases"/>
    <property type="match status" value="6"/>
</dbReference>
<dbReference type="GO" id="GO:0043041">
    <property type="term" value="P:amino acid activation for nonribosomal peptide biosynthetic process"/>
    <property type="evidence" value="ECO:0007669"/>
    <property type="project" value="TreeGrafter"/>
</dbReference>
<reference evidence="6" key="1">
    <citation type="journal article" date="2014" name="Int. J. Syst. Evol. Microbiol.">
        <title>Complete genome sequence of Corynebacterium casei LMG S-19264T (=DSM 44701T), isolated from a smear-ripened cheese.</title>
        <authorList>
            <consortium name="US DOE Joint Genome Institute (JGI-PGF)"/>
            <person name="Walter F."/>
            <person name="Albersmeier A."/>
            <person name="Kalinowski J."/>
            <person name="Ruckert C."/>
        </authorList>
    </citation>
    <scope>NUCLEOTIDE SEQUENCE</scope>
    <source>
        <strain evidence="6">CCM 7905</strain>
    </source>
</reference>
<dbReference type="SMART" id="SM00823">
    <property type="entry name" value="PKS_PP"/>
    <property type="match status" value="3"/>
</dbReference>
<dbReference type="InterPro" id="IPR010071">
    <property type="entry name" value="AA_adenyl_dom"/>
</dbReference>
<dbReference type="SUPFAM" id="SSF53474">
    <property type="entry name" value="alpha/beta-Hydrolases"/>
    <property type="match status" value="1"/>
</dbReference>
<dbReference type="Pfam" id="PF13193">
    <property type="entry name" value="AMP-binding_C"/>
    <property type="match status" value="3"/>
</dbReference>
<feature type="domain" description="Carrier" evidence="5">
    <location>
        <begin position="3052"/>
        <end position="3133"/>
    </location>
</feature>
<evidence type="ECO:0000313" key="7">
    <source>
        <dbReference type="Proteomes" id="UP000654257"/>
    </source>
</evidence>
<dbReference type="GO" id="GO:0008610">
    <property type="term" value="P:lipid biosynthetic process"/>
    <property type="evidence" value="ECO:0007669"/>
    <property type="project" value="UniProtKB-ARBA"/>
</dbReference>
<dbReference type="Pfam" id="PF00668">
    <property type="entry name" value="Condensation"/>
    <property type="match status" value="3"/>
</dbReference>
<feature type="domain" description="Carrier" evidence="5">
    <location>
        <begin position="2025"/>
        <end position="2100"/>
    </location>
</feature>
<dbReference type="InterPro" id="IPR025110">
    <property type="entry name" value="AMP-bd_C"/>
</dbReference>
<dbReference type="GO" id="GO:0005737">
    <property type="term" value="C:cytoplasm"/>
    <property type="evidence" value="ECO:0007669"/>
    <property type="project" value="TreeGrafter"/>
</dbReference>
<dbReference type="InterPro" id="IPR000873">
    <property type="entry name" value="AMP-dep_synth/lig_dom"/>
</dbReference>
<dbReference type="CDD" id="cd19540">
    <property type="entry name" value="LCL_NRPS-like"/>
    <property type="match status" value="1"/>
</dbReference>
<dbReference type="InterPro" id="IPR001031">
    <property type="entry name" value="Thioesterase"/>
</dbReference>
<dbReference type="Proteomes" id="UP000654257">
    <property type="component" value="Unassembled WGS sequence"/>
</dbReference>
<dbReference type="PROSITE" id="PS00455">
    <property type="entry name" value="AMP_BINDING"/>
    <property type="match status" value="3"/>
</dbReference>
<dbReference type="NCBIfam" id="TIGR01733">
    <property type="entry name" value="AA-adenyl-dom"/>
    <property type="match status" value="3"/>
</dbReference>
<feature type="region of interest" description="Disordered" evidence="4">
    <location>
        <begin position="1264"/>
        <end position="1286"/>
    </location>
</feature>
<dbReference type="PANTHER" id="PTHR45527">
    <property type="entry name" value="NONRIBOSOMAL PEPTIDE SYNTHETASE"/>
    <property type="match status" value="1"/>
</dbReference>
<dbReference type="InterPro" id="IPR001242">
    <property type="entry name" value="Condensation_dom"/>
</dbReference>
<gene>
    <name evidence="6" type="ORF">GCM10007304_35160</name>
</gene>
<dbReference type="PANTHER" id="PTHR45527:SF1">
    <property type="entry name" value="FATTY ACID SYNTHASE"/>
    <property type="match status" value="1"/>
</dbReference>
<comment type="cofactor">
    <cofactor evidence="1">
        <name>pantetheine 4'-phosphate</name>
        <dbReference type="ChEBI" id="CHEBI:47942"/>
    </cofactor>
</comment>
<dbReference type="SUPFAM" id="SSF47336">
    <property type="entry name" value="ACP-like"/>
    <property type="match status" value="3"/>
</dbReference>
<dbReference type="InterPro" id="IPR036736">
    <property type="entry name" value="ACP-like_sf"/>
</dbReference>
<proteinExistence type="predicted"/>
<dbReference type="InterPro" id="IPR045851">
    <property type="entry name" value="AMP-bd_C_sf"/>
</dbReference>
<feature type="domain" description="Carrier" evidence="5">
    <location>
        <begin position="969"/>
        <end position="1044"/>
    </location>
</feature>
<dbReference type="InterPro" id="IPR023213">
    <property type="entry name" value="CAT-like_dom_sf"/>
</dbReference>
<dbReference type="Pfam" id="PF00975">
    <property type="entry name" value="Thioesterase"/>
    <property type="match status" value="1"/>
</dbReference>
<protein>
    <recommendedName>
        <fullName evidence="5">Carrier domain-containing protein</fullName>
    </recommendedName>
</protein>
<name>A0A917LFK5_9NOCA</name>
<dbReference type="GO" id="GO:0044550">
    <property type="term" value="P:secondary metabolite biosynthetic process"/>
    <property type="evidence" value="ECO:0007669"/>
    <property type="project" value="TreeGrafter"/>
</dbReference>
<dbReference type="CDD" id="cd05930">
    <property type="entry name" value="A_NRPS"/>
    <property type="match status" value="3"/>
</dbReference>
<dbReference type="InterPro" id="IPR029058">
    <property type="entry name" value="AB_hydrolase_fold"/>
</dbReference>
<dbReference type="FunFam" id="3.40.50.980:FF:000001">
    <property type="entry name" value="Non-ribosomal peptide synthetase"/>
    <property type="match status" value="1"/>
</dbReference>
<evidence type="ECO:0000259" key="5">
    <source>
        <dbReference type="PROSITE" id="PS50075"/>
    </source>
</evidence>
<evidence type="ECO:0000256" key="2">
    <source>
        <dbReference type="ARBA" id="ARBA00022450"/>
    </source>
</evidence>
<dbReference type="Gene3D" id="3.40.50.1820">
    <property type="entry name" value="alpha/beta hydrolase"/>
    <property type="match status" value="1"/>
</dbReference>
<dbReference type="RefSeq" id="WP_188546207.1">
    <property type="nucleotide sequence ID" value="NZ_BMCU01000004.1"/>
</dbReference>
<dbReference type="PROSITE" id="PS50075">
    <property type="entry name" value="CARRIER"/>
    <property type="match status" value="3"/>
</dbReference>
<sequence length="3417" mass="362888">MTDSIQISGVSSVDDDYQEPFDLTTAQYGMWLAQQLHPHSTHSVSHYMDIRGDLDFDLLVESMRIAAVETGSLLTRLIAPGDSEDGPHTVRQVLEFATMPDELEHVDLSNEPDPIASARAWMNAEFTAEIDMYKGPLCRTAILTVGPQHYYWYARAHHVVIDGFGSAVVALRTAEVYTALQRGETPPTAKSRHPRAFLEAEAKYRASNRIDKDRAYWADISSGLPEPVSFSGRSAEPSSFNHRCDKTLDLRTDRALNIAADTHGTTVAALVVAAFSAYLARATDTEDVVLSLPMAARVTAWARSSATMTANAVPIGAHVGSSTTIAELVAAVGNRIGNALRHQLLPASEIAGDLRASGATTGPTINLMLFGDEIRLGELDARLDLLTSGPTADMAVTVHTNSVTGQMRVDIEGNPATYELADIELHSGRFARFLHHFVTRHPDSAVASIDLLTESDRRLLLQEWNGGKSADLATLPEIFGRGVLRAPDRPAIVDGETVVDYRELDRRSNALARALIELGVGPDVPVAVVLPRSHASVTMVWAITKAGGVYVPIDPAHPVDRIEQTLLDCGARVGVTTGDRAELLSVDIEWIDVADDAVAADFSARPITDSDRLRPLTLDNLAYLIYTSGSTGVPKGVAVTHRGIGPIADAAIEAHGITVGSRVMHFVSPGFDASVLEMFLAFGAGGTLVVLPTGVYGGDELGALLTEHCIDAGFITPSALATVSPKDGSTLVAIGVGGDAVPAALVDDWAPGRRMIDVYGPTETTVAVTLGTLEAGRKVALGRPIDGIRAYVLDSALSPTPPGCVGELYIGGTGVARGYHDRPGLTAGRFVADPFGNGRLYRTGDLVRWTAAGELSYVGRRDHQVKVRGFRIELGEIEEALRSHASVSDAVVVVQGEGLARTLVGYVVPDADTTLDPDEVTASLVGILPAYMVPHRVMVLDSFELNANGKVDRRRLPVPGERAVVSSREPQTPQEIAVASVFASVLDVPSIAADDDFFALGGNSLLATVVAARLASDGDYRVGVRDVFLHSSVERLAAVLKEGGGDESGPVPIERTGPLPTSPSQRSMWWIERYQPSAAYHIPLALRVVGEFSVDAVHAALEDVVRRHESLRTVFVTDPTDDSPMQVVLDAPTPAHPLPFDTVEIAETDDSAIRSALAETASRPFDLERDLPLRARVVSIPSKNEHIVALVLHHICVDGWSLGVLAADIADAYRARLGGTAPTAEPSVIQYADAVVWQQGTLGKATDTGSAASSLTSWWSDTLADLPDTRPPGTNRARPSVPSGRGGTVTAVLGAELSTALDGLATGTGATEFMVVHAALALVLRRLGSGDDIVIGTAVAGRGHRDLDRVVGMFVNSVVLRTAVDPTHSVREHLLSVRSADIEALSHASMPFDTLVEQLDPVRLPGRHPLFQVMLTNRSTPDVSVEIGGGTVSAYGIELPVTKYDLELILDHPSGRPEETGIVLTYSEDLYDEATARTILRRLTAVLEQMVADPERQIDHVDVLVPDERSLLTPMTSGRPEPRAVDIDRALSEAVRHAPDVPAIVEGERSATYEDLDDLVGRGAVHLLGRGVGPEVRVVGALPRSLESVLCVLAVSRAGGVYVPVDPAYPQDRRDFMVRDSGAVVGLTHLPVDESDTFWWSLEDLFAGDEDTAGFVFPEVPSACAQYVIYTSGTTGTPKGVEVSRQAFADAGDELVRAFDATPDARVLGFASPSFDASMLEIALAIRSGGTLVVTPAGIVGGAELEAVVDVDEVTHCFLTPSVLATLDLSGAALASMSTIGIGGENFGADLLSAAAGQPGRRIVNVYGPTESTISTHLPVLDPARDVSIGLPVAGVRATVLDARLLPAPTGVVGELHLAGGQLARGYVDRPGLTASRFVADPFGPAGSRMYRTGDLAYVDFGYLDGVPSPTVKIVGRSDFQVKIRGLRIELGEIDAVLASAPNVDLTVTVTVSTPSGETVLVSYVHADGPVDPDELTAMTRERLPRHMVPARIVVLDTIPLTPVGKLDRRALPAPQFDAMSEGDAPRTELESVLALILSDVVDVENPGVSSDFFALGGTSLSATRYASRIGERVGTHVPVRAIFDNATIAELAAYIGELPARTDDVVTESHWLTDELLQRTRASRVDPVGLSPQQQGMWISSRIAATATAYTIVAGLRISGTFDAQLLAAALQDVVDRHESLRTTYPSTATGPVQRVWTDRTVPVEVVDARGGETVTTADLFDIVASTPFDLQVDLPVRARVVRTADDEHLLALAVHHIAADGESVGPLSRDLLFAYASRESGQAPLWPNEPLQYADYHLALDAAMADGPGVAGLEYWTRVLADSPIEHAVTLDMPRPAVATGRADTVRVPMSADLRARIATLAREHRSSDFMVVHAALATLLGGSEDTADVVIGTPHSGRGGTAVDSMVGMAVNTLALRTTVSGAATFADTLESVRETDLDAFDHALVPFDAVVSALGQPRQAARHPIVQIVLTVQDSPPLSIDAGDRSIVAIDAPITKSAFDLVVSILPDDDGSAAVRITFARDLFLPSTARDIAERLVQVLDRVTTAPTLTLAELAEPVRPVPVLLPDLFDRAVAANSDAVAVSAADGVATYRDLDRSTARLARRLRLAGAGPGTTVALAAQRSLASVTAFWAIARTGASVLPLDPGYPVERLAYILDDAAPVLGLTDGSGSAAPRKSLTWLTIDDDIDVAGPEQDIVCAHADDLAYVVYTSGTTGRPKPVGVPHRGLESFAVSLGLEFDTDGRSRVLHVASPGFDAAILEMLLVVVRGSTCVVAPSSVYAGDRLGELIGRERVTTMFITPAALTTLSPDALAAVTAIGTGGDALTAPVLEKWAFGRRFVNAYGPSESTVAATMGVQQVSTPPHIGRALPGTRTDVLDSALGAADAGELYLAGVGLARGYLGRPSLTAARFVADPRGKAGSRMYRTGDLVQAVDGALRIVGRSDSQTKIRGIRVEPAEVEAVLAAQPNVEAAAVIVESTGDGPSLSAHVTTDGSVDADGIRRAVSAVLPRHLVPSRIVVHDRLPLTAHGKVDRVALNSIDTPEPVAALALDGTTVDAVRTAFAAVLDIPVETVTPTSDFFAIGGNSLAAVRVMDMVRDRVSDDVREQVDVTWFFDAATPAAIAGRLDGVEGGETPTVLARPRSPFDIVVPLRVGSPDRPPLICIHPAIGLVWSYTGLLPFLDPSTPVVGLQARGIATTAPAPESVREMARDYVNAVRTEYPSGPYRLMGWSLGGLIAQAMAVEFERVGESVELIVLDAYPLFDHGQAGGRSDLEAAPRQEMSVADLVREFVLDMDVDDDLTVDQAIALVREQGGPATLLDDDQIRRLYDRYRLFVRLGYEHEPEFFGGDLTFFSASHFTGEQRSPWEWRTFVGGSITDHPVPHTHNEMGTPQALAEVARRIESRTLAAISDRVR</sequence>
<dbReference type="Gene3D" id="3.30.300.30">
    <property type="match status" value="3"/>
</dbReference>
<dbReference type="Gene3D" id="3.40.50.12780">
    <property type="entry name" value="N-terminal domain of ligase-like"/>
    <property type="match status" value="3"/>
</dbReference>
<dbReference type="SUPFAM" id="SSF56801">
    <property type="entry name" value="Acetyl-CoA synthetase-like"/>
    <property type="match status" value="3"/>
</dbReference>
<dbReference type="Pfam" id="PF00501">
    <property type="entry name" value="AMP-binding"/>
    <property type="match status" value="3"/>
</dbReference>
<organism evidence="6 7">
    <name type="scientific">Rhodococcoides trifolii</name>
    <dbReference type="NCBI Taxonomy" id="908250"/>
    <lineage>
        <taxon>Bacteria</taxon>
        <taxon>Bacillati</taxon>
        <taxon>Actinomycetota</taxon>
        <taxon>Actinomycetes</taxon>
        <taxon>Mycobacteriales</taxon>
        <taxon>Nocardiaceae</taxon>
        <taxon>Rhodococcoides</taxon>
    </lineage>
</organism>
<evidence type="ECO:0000256" key="3">
    <source>
        <dbReference type="ARBA" id="ARBA00022553"/>
    </source>
</evidence>
<dbReference type="Gene3D" id="1.10.1200.10">
    <property type="entry name" value="ACP-like"/>
    <property type="match status" value="2"/>
</dbReference>
<keyword evidence="2" id="KW-0596">Phosphopantetheine</keyword>